<protein>
    <submittedName>
        <fullName evidence="2">TMV resistance protein N</fullName>
    </submittedName>
</protein>
<feature type="non-terminal residue" evidence="2">
    <location>
        <position position="1"/>
    </location>
</feature>
<organism evidence="2">
    <name type="scientific">Sonneratia caseolaris</name>
    <dbReference type="NCBI Taxonomy" id="122814"/>
    <lineage>
        <taxon>Eukaryota</taxon>
        <taxon>Viridiplantae</taxon>
        <taxon>Streptophyta</taxon>
        <taxon>Embryophyta</taxon>
        <taxon>Tracheophyta</taxon>
        <taxon>Spermatophyta</taxon>
        <taxon>Magnoliopsida</taxon>
        <taxon>eudicotyledons</taxon>
        <taxon>Gunneridae</taxon>
        <taxon>Pentapetalae</taxon>
        <taxon>rosids</taxon>
        <taxon>malvids</taxon>
        <taxon>Myrtales</taxon>
        <taxon>Lythraceae</taxon>
        <taxon>Sonneratia</taxon>
    </lineage>
</organism>
<sequence>RYQRGTFKEAFEDHRRKGRIGEDRIESWRRAMRKAGGISGWVADKENRDDQPVIQIIVKLILDLLANSPMAVAPLIVGLDFRIQQLLQQLDVKSNEVKVLGLYGMGGIGKTTLAKALYNRLVAHFKVRYFVPDIRETSKGDHGLINLQNKFLEVLSSGRW</sequence>
<dbReference type="GO" id="GO:0006952">
    <property type="term" value="P:defense response"/>
    <property type="evidence" value="ECO:0007669"/>
    <property type="project" value="InterPro"/>
</dbReference>
<dbReference type="InterPro" id="IPR002182">
    <property type="entry name" value="NB-ARC"/>
</dbReference>
<evidence type="ECO:0000313" key="2">
    <source>
        <dbReference type="EMBL" id="AHM92759.1"/>
    </source>
</evidence>
<evidence type="ECO:0000259" key="1">
    <source>
        <dbReference type="Pfam" id="PF00931"/>
    </source>
</evidence>
<dbReference type="InterPro" id="IPR035897">
    <property type="entry name" value="Toll_tir_struct_dom_sf"/>
</dbReference>
<dbReference type="Gene3D" id="3.40.50.10140">
    <property type="entry name" value="Toll/interleukin-1 receptor homology (TIR) domain"/>
    <property type="match status" value="1"/>
</dbReference>
<name>A0A0X8QK34_9MYRT</name>
<reference evidence="2" key="1">
    <citation type="submission" date="2013-04" db="EMBL/GenBank/DDBJ databases">
        <title>Finding candidate genes under positive selection through transcriptome comparison of four species of Sonneratia, a mangrove genus in the Indo West Pacific region.</title>
        <authorList>
            <person name="Chen S."/>
        </authorList>
    </citation>
    <scope>NUCLEOTIDE SEQUENCE</scope>
</reference>
<dbReference type="Pfam" id="PF00931">
    <property type="entry name" value="NB-ARC"/>
    <property type="match status" value="1"/>
</dbReference>
<dbReference type="GO" id="GO:0043531">
    <property type="term" value="F:ADP binding"/>
    <property type="evidence" value="ECO:0007669"/>
    <property type="project" value="InterPro"/>
</dbReference>
<accession>A0A0X8QK34</accession>
<dbReference type="SUPFAM" id="SSF52540">
    <property type="entry name" value="P-loop containing nucleoside triphosphate hydrolases"/>
    <property type="match status" value="1"/>
</dbReference>
<proteinExistence type="predicted"/>
<dbReference type="EMBL" id="KC898879">
    <property type="protein sequence ID" value="AHM92759.1"/>
    <property type="molecule type" value="Genomic_DNA"/>
</dbReference>
<dbReference type="InterPro" id="IPR044974">
    <property type="entry name" value="Disease_R_plants"/>
</dbReference>
<dbReference type="AlphaFoldDB" id="A0A0X8QK34"/>
<dbReference type="InterPro" id="IPR027417">
    <property type="entry name" value="P-loop_NTPase"/>
</dbReference>
<dbReference type="PANTHER" id="PTHR11017:SF385">
    <property type="entry name" value="DISEASE RESISTANCE PROTEIN (TIR-NBS-LRR CLASS)-RELATED"/>
    <property type="match status" value="1"/>
</dbReference>
<dbReference type="PANTHER" id="PTHR11017">
    <property type="entry name" value="LEUCINE-RICH REPEAT-CONTAINING PROTEIN"/>
    <property type="match status" value="1"/>
</dbReference>
<feature type="domain" description="NB-ARC" evidence="1">
    <location>
        <begin position="83"/>
        <end position="133"/>
    </location>
</feature>
<dbReference type="Gene3D" id="3.40.50.300">
    <property type="entry name" value="P-loop containing nucleotide triphosphate hydrolases"/>
    <property type="match status" value="1"/>
</dbReference>
<feature type="non-terminal residue" evidence="2">
    <location>
        <position position="160"/>
    </location>
</feature>